<sequence length="117" mass="13013">MKLDFSDLPVGEKGLSSELVDEIWSRLSGSLERKGVEEFRREQREIVGRVSHNASGAILTSYGKEVATVLPIEYSKVAVALVHLMENARVNAAMDEADRNPDQTFYDLEDVITEQGS</sequence>
<name>A0A1P8MQC9_9RHOB</name>
<dbReference type="Proteomes" id="UP000186336">
    <property type="component" value="Chromosome"/>
</dbReference>
<dbReference type="STRING" id="299262.BWR18_00100"/>
<accession>A0A1P8MQC9</accession>
<dbReference type="EMBL" id="CP019312">
    <property type="protein sequence ID" value="APX10276.1"/>
    <property type="molecule type" value="Genomic_DNA"/>
</dbReference>
<reference evidence="1 2" key="1">
    <citation type="submission" date="2017-01" db="EMBL/GenBank/DDBJ databases">
        <title>Complete genome of Tateyamaria omphalii DOK1-4 isolated from seawater in Dokdo.</title>
        <authorList>
            <person name="Kim J.H."/>
            <person name="Chi W.-J."/>
        </authorList>
    </citation>
    <scope>NUCLEOTIDE SEQUENCE [LARGE SCALE GENOMIC DNA]</scope>
    <source>
        <strain evidence="1 2">DOK1-4</strain>
    </source>
</reference>
<keyword evidence="2" id="KW-1185">Reference proteome</keyword>
<dbReference type="AlphaFoldDB" id="A0A1P8MQC9"/>
<protein>
    <submittedName>
        <fullName evidence="1">Uncharacterized protein</fullName>
    </submittedName>
</protein>
<evidence type="ECO:0000313" key="2">
    <source>
        <dbReference type="Proteomes" id="UP000186336"/>
    </source>
</evidence>
<gene>
    <name evidence="1" type="ORF">BWR18_00100</name>
</gene>
<proteinExistence type="predicted"/>
<dbReference type="OrthoDB" id="9830694at2"/>
<dbReference type="RefSeq" id="WP_076626090.1">
    <property type="nucleotide sequence ID" value="NZ_CP019312.1"/>
</dbReference>
<dbReference type="KEGG" id="tom:BWR18_00100"/>
<organism evidence="1 2">
    <name type="scientific">Tateyamaria omphalii</name>
    <dbReference type="NCBI Taxonomy" id="299262"/>
    <lineage>
        <taxon>Bacteria</taxon>
        <taxon>Pseudomonadati</taxon>
        <taxon>Pseudomonadota</taxon>
        <taxon>Alphaproteobacteria</taxon>
        <taxon>Rhodobacterales</taxon>
        <taxon>Roseobacteraceae</taxon>
        <taxon>Tateyamaria</taxon>
    </lineage>
</organism>
<evidence type="ECO:0000313" key="1">
    <source>
        <dbReference type="EMBL" id="APX10276.1"/>
    </source>
</evidence>